<keyword evidence="6" id="KW-0418">Kinase</keyword>
<reference evidence="14" key="1">
    <citation type="journal article" date="2019" name="Int. J. Syst. Evol. Microbiol.">
        <title>The Global Catalogue of Microorganisms (GCM) 10K type strain sequencing project: providing services to taxonomists for standard genome sequencing and annotation.</title>
        <authorList>
            <consortium name="The Broad Institute Genomics Platform"/>
            <consortium name="The Broad Institute Genome Sequencing Center for Infectious Disease"/>
            <person name="Wu L."/>
            <person name="Ma J."/>
        </authorList>
    </citation>
    <scope>NUCLEOTIDE SEQUENCE [LARGE SCALE GENOMIC DNA]</scope>
    <source>
        <strain evidence="14">CGMCC 1.7693</strain>
    </source>
</reference>
<feature type="modified residue" description="4-aspartylphosphate" evidence="9">
    <location>
        <position position="735"/>
    </location>
</feature>
<dbReference type="SMART" id="SM00448">
    <property type="entry name" value="REC"/>
    <property type="match status" value="1"/>
</dbReference>
<evidence type="ECO:0000256" key="7">
    <source>
        <dbReference type="ARBA" id="ARBA00022840"/>
    </source>
</evidence>
<dbReference type="PROSITE" id="PS50109">
    <property type="entry name" value="HIS_KIN"/>
    <property type="match status" value="2"/>
</dbReference>
<dbReference type="InterPro" id="IPR036097">
    <property type="entry name" value="HisK_dim/P_sf"/>
</dbReference>
<dbReference type="SMART" id="SM00387">
    <property type="entry name" value="HATPase_c"/>
    <property type="match status" value="2"/>
</dbReference>
<feature type="transmembrane region" description="Helical" evidence="10">
    <location>
        <begin position="235"/>
        <end position="253"/>
    </location>
</feature>
<evidence type="ECO:0000256" key="9">
    <source>
        <dbReference type="PROSITE-ProRule" id="PRU00169"/>
    </source>
</evidence>
<keyword evidence="7" id="KW-0067">ATP-binding</keyword>
<keyword evidence="4" id="KW-0808">Transferase</keyword>
<dbReference type="SUPFAM" id="SSF55874">
    <property type="entry name" value="ATPase domain of HSP90 chaperone/DNA topoisomerase II/histidine kinase"/>
    <property type="match status" value="2"/>
</dbReference>
<sequence length="1010" mass="114622">MKKNYMQLGVILLLFIICLSTFRMVWMGFFQNEIQPEIQNGVLDIQSWDLGDKETLILDGEWQFYPSQFIMEEVSRAGSESELLDVPEGWNDILNSSFGYGTYRLQIKVNPDLDQNYGLYIPSIRSSSEVYVNGRKLSSSGKIAKTEEQYTAKNLPQNIVFTADEEGIIDIVIQAANYKDTRSSGLIRSMKFGTEQAISNGTQISSYFQISIIVIFLIHAVYTFILYLIGNRDKYLFYFSILMFSIIITSLLSNGDKLIHQFLNISYDLDFRLANMLLLVGCYALLQCTNHIELPYWRRIFPFYKWSIFGMIGITAFLSIPQILFLFPVYYLFAFIVIVVTFCSIARMYRQNPATNLFLVLSFFAVVHHYIWDIAWREQSIYLTFYPFDLIVAVVCYITVWFKGYFQMHEETKELADSLQRMNQEKDQFLANTSHEFRNPLNSILLLSKAVMDREETVLSERSAGELNTVLNVGKRMNLLLTDLLEARDLNRIKPRLNKQVIALEPIATGVLDLLQLSSDMKQLKMVNKIAKDFPAVYADENRVTQILFNLVGNAVKYTNQGGVTISAVKKENYAEIHVTDTGIGVSGEMKKRLFLPYEQDNATSGMQEGGFGLGLSITKQLVELHGGEIWASSEEAEKTTFTFTLELASPQAAVQLPEQSIQAAVKRAEKGEAELPRLNDGQTPAVLLVDDNPASLLALNSILSEDRYDTVAVTGANQALEEMKKREWDLVISDIMMPEISGYKLTGMIRERYSLTELPVLLLTGGNADIQAAFLAGANDYITKPVEPVELKARMDSLITMKRVAEQQLQFETAWLQAQIQPHFLFNTLNSILALSEWDVEEMRKLLNELSNFLRSKFRFQQLKDLIPLDEELNIVRSYLYIEQVRFGEALQVKWELEDYQGIHVPFLSIQPLVENAVQHGIRNRQGKGTVIIRLKIDSAHSKAIITVEDDGAGIESADIPKILQGESGSESGVGILNVEKRLHQHYGRGLLIDSTLNKGTSVSFEIDI</sequence>
<dbReference type="SUPFAM" id="SSF49785">
    <property type="entry name" value="Galactose-binding domain-like"/>
    <property type="match status" value="1"/>
</dbReference>
<keyword evidence="5" id="KW-0547">Nucleotide-binding</keyword>
<proteinExistence type="predicted"/>
<evidence type="ECO:0000256" key="4">
    <source>
        <dbReference type="ARBA" id="ARBA00022679"/>
    </source>
</evidence>
<evidence type="ECO:0000256" key="2">
    <source>
        <dbReference type="ARBA" id="ARBA00012438"/>
    </source>
</evidence>
<gene>
    <name evidence="13" type="ORF">GCM10011346_51370</name>
</gene>
<feature type="transmembrane region" description="Helical" evidence="10">
    <location>
        <begin position="207"/>
        <end position="228"/>
    </location>
</feature>
<keyword evidence="10" id="KW-0472">Membrane</keyword>
<dbReference type="EC" id="2.7.13.3" evidence="2"/>
<feature type="transmembrane region" description="Helical" evidence="10">
    <location>
        <begin position="381"/>
        <end position="402"/>
    </location>
</feature>
<dbReference type="InterPro" id="IPR005467">
    <property type="entry name" value="His_kinase_dom"/>
</dbReference>
<organism evidence="13 14">
    <name type="scientific">Oceanobacillus neutriphilus</name>
    <dbReference type="NCBI Taxonomy" id="531815"/>
    <lineage>
        <taxon>Bacteria</taxon>
        <taxon>Bacillati</taxon>
        <taxon>Bacillota</taxon>
        <taxon>Bacilli</taxon>
        <taxon>Bacillales</taxon>
        <taxon>Bacillaceae</taxon>
        <taxon>Oceanobacillus</taxon>
    </lineage>
</organism>
<dbReference type="InterPro" id="IPR011006">
    <property type="entry name" value="CheY-like_superfamily"/>
</dbReference>
<dbReference type="SMART" id="SM00388">
    <property type="entry name" value="HisKA"/>
    <property type="match status" value="1"/>
</dbReference>
<keyword evidence="3 9" id="KW-0597">Phosphoprotein</keyword>
<dbReference type="SUPFAM" id="SSF47384">
    <property type="entry name" value="Homodimeric domain of signal transducing histidine kinase"/>
    <property type="match status" value="1"/>
</dbReference>
<dbReference type="InterPro" id="IPR010559">
    <property type="entry name" value="Sig_transdc_His_kin_internal"/>
</dbReference>
<dbReference type="Gene3D" id="2.60.120.260">
    <property type="entry name" value="Galactose-binding domain-like"/>
    <property type="match status" value="1"/>
</dbReference>
<name>A0ABQ2P347_9BACI</name>
<dbReference type="PROSITE" id="PS50110">
    <property type="entry name" value="RESPONSE_REGULATORY"/>
    <property type="match status" value="1"/>
</dbReference>
<evidence type="ECO:0000259" key="11">
    <source>
        <dbReference type="PROSITE" id="PS50109"/>
    </source>
</evidence>
<dbReference type="PANTHER" id="PTHR43047">
    <property type="entry name" value="TWO-COMPONENT HISTIDINE PROTEIN KINASE"/>
    <property type="match status" value="1"/>
</dbReference>
<evidence type="ECO:0000259" key="12">
    <source>
        <dbReference type="PROSITE" id="PS50110"/>
    </source>
</evidence>
<feature type="transmembrane region" description="Helical" evidence="10">
    <location>
        <begin position="273"/>
        <end position="292"/>
    </location>
</feature>
<comment type="caution">
    <text evidence="13">The sequence shown here is derived from an EMBL/GenBank/DDBJ whole genome shotgun (WGS) entry which is preliminary data.</text>
</comment>
<dbReference type="InterPro" id="IPR001789">
    <property type="entry name" value="Sig_transdc_resp-reg_receiver"/>
</dbReference>
<dbReference type="EMBL" id="BMLW01000024">
    <property type="protein sequence ID" value="GGP17041.1"/>
    <property type="molecule type" value="Genomic_DNA"/>
</dbReference>
<dbReference type="InterPro" id="IPR003661">
    <property type="entry name" value="HisK_dim/P_dom"/>
</dbReference>
<dbReference type="Proteomes" id="UP000641206">
    <property type="component" value="Unassembled WGS sequence"/>
</dbReference>
<feature type="domain" description="Histidine kinase" evidence="11">
    <location>
        <begin position="911"/>
        <end position="1010"/>
    </location>
</feature>
<evidence type="ECO:0000256" key="8">
    <source>
        <dbReference type="ARBA" id="ARBA00023012"/>
    </source>
</evidence>
<dbReference type="PRINTS" id="PR00344">
    <property type="entry name" value="BCTRLSENSOR"/>
</dbReference>
<dbReference type="InterPro" id="IPR036890">
    <property type="entry name" value="HATPase_C_sf"/>
</dbReference>
<dbReference type="Gene3D" id="1.10.287.130">
    <property type="match status" value="1"/>
</dbReference>
<dbReference type="SUPFAM" id="SSF52172">
    <property type="entry name" value="CheY-like"/>
    <property type="match status" value="1"/>
</dbReference>
<dbReference type="InterPro" id="IPR003594">
    <property type="entry name" value="HATPase_dom"/>
</dbReference>
<dbReference type="Pfam" id="PF00072">
    <property type="entry name" value="Response_reg"/>
    <property type="match status" value="1"/>
</dbReference>
<evidence type="ECO:0000256" key="10">
    <source>
        <dbReference type="SAM" id="Phobius"/>
    </source>
</evidence>
<feature type="domain" description="Histidine kinase" evidence="11">
    <location>
        <begin position="432"/>
        <end position="650"/>
    </location>
</feature>
<keyword evidence="10" id="KW-0812">Transmembrane</keyword>
<feature type="transmembrane region" description="Helical" evidence="10">
    <location>
        <begin position="304"/>
        <end position="324"/>
    </location>
</feature>
<evidence type="ECO:0000256" key="5">
    <source>
        <dbReference type="ARBA" id="ARBA00022741"/>
    </source>
</evidence>
<evidence type="ECO:0000256" key="6">
    <source>
        <dbReference type="ARBA" id="ARBA00022777"/>
    </source>
</evidence>
<dbReference type="Pfam" id="PF00512">
    <property type="entry name" value="HisKA"/>
    <property type="match status" value="1"/>
</dbReference>
<dbReference type="CDD" id="cd00082">
    <property type="entry name" value="HisKA"/>
    <property type="match status" value="1"/>
</dbReference>
<accession>A0ABQ2P347</accession>
<dbReference type="RefSeq" id="WP_188738546.1">
    <property type="nucleotide sequence ID" value="NZ_BMLW01000024.1"/>
</dbReference>
<comment type="catalytic activity">
    <reaction evidence="1">
        <text>ATP + protein L-histidine = ADP + protein N-phospho-L-histidine.</text>
        <dbReference type="EC" id="2.7.13.3"/>
    </reaction>
</comment>
<dbReference type="Pfam" id="PF06580">
    <property type="entry name" value="His_kinase"/>
    <property type="match status" value="1"/>
</dbReference>
<feature type="transmembrane region" description="Helical" evidence="10">
    <location>
        <begin position="330"/>
        <end position="349"/>
    </location>
</feature>
<evidence type="ECO:0000313" key="13">
    <source>
        <dbReference type="EMBL" id="GGP17041.1"/>
    </source>
</evidence>
<dbReference type="Pfam" id="PF02518">
    <property type="entry name" value="HATPase_c"/>
    <property type="match status" value="2"/>
</dbReference>
<dbReference type="InterPro" id="IPR008979">
    <property type="entry name" value="Galactose-bd-like_sf"/>
</dbReference>
<evidence type="ECO:0000313" key="14">
    <source>
        <dbReference type="Proteomes" id="UP000641206"/>
    </source>
</evidence>
<dbReference type="InterPro" id="IPR004358">
    <property type="entry name" value="Sig_transdc_His_kin-like_C"/>
</dbReference>
<keyword evidence="8" id="KW-0902">Two-component regulatory system</keyword>
<dbReference type="Gene3D" id="3.30.565.10">
    <property type="entry name" value="Histidine kinase-like ATPase, C-terminal domain"/>
    <property type="match status" value="2"/>
</dbReference>
<protein>
    <recommendedName>
        <fullName evidence="2">histidine kinase</fullName>
        <ecNumber evidence="2">2.7.13.3</ecNumber>
    </recommendedName>
</protein>
<dbReference type="PANTHER" id="PTHR43047:SF72">
    <property type="entry name" value="OSMOSENSING HISTIDINE PROTEIN KINASE SLN1"/>
    <property type="match status" value="1"/>
</dbReference>
<keyword evidence="10" id="KW-1133">Transmembrane helix</keyword>
<evidence type="ECO:0000256" key="3">
    <source>
        <dbReference type="ARBA" id="ARBA00022553"/>
    </source>
</evidence>
<evidence type="ECO:0000256" key="1">
    <source>
        <dbReference type="ARBA" id="ARBA00000085"/>
    </source>
</evidence>
<dbReference type="Gene3D" id="3.40.50.2300">
    <property type="match status" value="1"/>
</dbReference>
<feature type="domain" description="Response regulatory" evidence="12">
    <location>
        <begin position="686"/>
        <end position="800"/>
    </location>
</feature>
<keyword evidence="14" id="KW-1185">Reference proteome</keyword>